<organism evidence="1 2">
    <name type="scientific">Triparma laevis f. longispina</name>
    <dbReference type="NCBI Taxonomy" id="1714387"/>
    <lineage>
        <taxon>Eukaryota</taxon>
        <taxon>Sar</taxon>
        <taxon>Stramenopiles</taxon>
        <taxon>Ochrophyta</taxon>
        <taxon>Bolidophyceae</taxon>
        <taxon>Parmales</taxon>
        <taxon>Triparmaceae</taxon>
        <taxon>Triparma</taxon>
    </lineage>
</organism>
<comment type="caution">
    <text evidence="1">The sequence shown here is derived from an EMBL/GenBank/DDBJ whole genome shotgun (WGS) entry which is preliminary data.</text>
</comment>
<proteinExistence type="predicted"/>
<dbReference type="EMBL" id="BRXW01000652">
    <property type="protein sequence ID" value="GMH72306.1"/>
    <property type="molecule type" value="Genomic_DNA"/>
</dbReference>
<sequence>MPAKHVFAELWLLDTYAKKAENKDRKFCEVWNNLDGTRGQQYTTSLGLPGGFKDRLLESWFTWEETIGRDGRHTFIIAIAPLETYEGTHHEIVGAKNMVKATTTGVFVVKELTENTCEWTRAQQGDLKFSSAMPASVSDFVA</sequence>
<accession>A0A9W7AGD6</accession>
<dbReference type="OrthoDB" id="10612055at2759"/>
<gene>
    <name evidence="1" type="ORF">TrLO_g5595</name>
</gene>
<protein>
    <submittedName>
        <fullName evidence="1">Uncharacterized protein</fullName>
    </submittedName>
</protein>
<name>A0A9W7AGD6_9STRA</name>
<keyword evidence="2" id="KW-1185">Reference proteome</keyword>
<dbReference type="Proteomes" id="UP001165122">
    <property type="component" value="Unassembled WGS sequence"/>
</dbReference>
<evidence type="ECO:0000313" key="2">
    <source>
        <dbReference type="Proteomes" id="UP001165122"/>
    </source>
</evidence>
<reference evidence="2" key="1">
    <citation type="journal article" date="2023" name="Commun. Biol.">
        <title>Genome analysis of Parmales, the sister group of diatoms, reveals the evolutionary specialization of diatoms from phago-mixotrophs to photoautotrophs.</title>
        <authorList>
            <person name="Ban H."/>
            <person name="Sato S."/>
            <person name="Yoshikawa S."/>
            <person name="Yamada K."/>
            <person name="Nakamura Y."/>
            <person name="Ichinomiya M."/>
            <person name="Sato N."/>
            <person name="Blanc-Mathieu R."/>
            <person name="Endo H."/>
            <person name="Kuwata A."/>
            <person name="Ogata H."/>
        </authorList>
    </citation>
    <scope>NUCLEOTIDE SEQUENCE [LARGE SCALE GENOMIC DNA]</scope>
    <source>
        <strain evidence="2">NIES 3700</strain>
    </source>
</reference>
<evidence type="ECO:0000313" key="1">
    <source>
        <dbReference type="EMBL" id="GMH72306.1"/>
    </source>
</evidence>
<dbReference type="AlphaFoldDB" id="A0A9W7AGD6"/>